<feature type="transmembrane region" description="Helical" evidence="1">
    <location>
        <begin position="169"/>
        <end position="194"/>
    </location>
</feature>
<keyword evidence="1" id="KW-0472">Membrane</keyword>
<comment type="caution">
    <text evidence="2">The sequence shown here is derived from an EMBL/GenBank/DDBJ whole genome shotgun (WGS) entry which is preliminary data.</text>
</comment>
<dbReference type="EMBL" id="JASITI010000026">
    <property type="protein sequence ID" value="MDK9498154.1"/>
    <property type="molecule type" value="Genomic_DNA"/>
</dbReference>
<keyword evidence="1" id="KW-0812">Transmembrane</keyword>
<evidence type="ECO:0008006" key="4">
    <source>
        <dbReference type="Google" id="ProtNLM"/>
    </source>
</evidence>
<gene>
    <name evidence="2" type="ORF">QEZ40_003103</name>
</gene>
<reference evidence="2 3" key="1">
    <citation type="submission" date="2023-05" db="EMBL/GenBank/DDBJ databases">
        <title>Sequencing and Assembly of Streptomyces sp. NP73.</title>
        <authorList>
            <person name="Konwar A.N."/>
            <person name="Saikia K."/>
            <person name="Thakur D."/>
        </authorList>
    </citation>
    <scope>NUCLEOTIDE SEQUENCE [LARGE SCALE GENOMIC DNA]</scope>
    <source>
        <strain evidence="2 3">NP73</strain>
    </source>
</reference>
<feature type="transmembrane region" description="Helical" evidence="1">
    <location>
        <begin position="83"/>
        <end position="110"/>
    </location>
</feature>
<evidence type="ECO:0000313" key="2">
    <source>
        <dbReference type="EMBL" id="MDK9498154.1"/>
    </source>
</evidence>
<keyword evidence="3" id="KW-1185">Reference proteome</keyword>
<dbReference type="Proteomes" id="UP001223390">
    <property type="component" value="Unassembled WGS sequence"/>
</dbReference>
<feature type="transmembrane region" description="Helical" evidence="1">
    <location>
        <begin position="206"/>
        <end position="228"/>
    </location>
</feature>
<sequence length="546" mass="56543">MTSVALTRRAPAAVPLALRVPLTATGCALPAYAVWAAVLATGGGDLAAQTAWADFAARHPGSAYDLAWHGGLHTAAYSLVSPYAMALFGVVPVTVAAGLTATWLAALLCVRSGVRTPGRPAAAAALALWCQAASGRTTFLLGVAFGLAALLTALPGGSAVRGSGSRRGWLAATALCAALSAMASPVAGLFLALTGAALPPAPRRRAATAAALLVPPCAVLALTARLFPFQGEQPMPPERIWPPLLTALAVLAAAPPAWRWVRRAAGLYAAAVLLTYAVPSPMGTNVERLAGLAAPALLLAAAGAATGRARRAAAAAGLALCLLWAGGNTAAHLGDTVRVPAWAAETDGVLAELGRLGADRTRVEAVMARSHREAAVLAPYVTLARGWNRQADVERGRLFYGNGGLTPAAYRAWLDRWAVGLVVVHDGPPDAASEAERALVADRPAYLEPVWQDRNWRIYRVRDAVPLVDPPARVRSSDAAAITVRVPRPGTVTVRIVDSPWLTADSGCLEPMRGTRGEGFVRLTVRRPGDVTIGSAYLSEGRRCAP</sequence>
<accession>A0ABT7GZ59</accession>
<evidence type="ECO:0000313" key="3">
    <source>
        <dbReference type="Proteomes" id="UP001223390"/>
    </source>
</evidence>
<feature type="transmembrane region" description="Helical" evidence="1">
    <location>
        <begin position="138"/>
        <end position="157"/>
    </location>
</feature>
<protein>
    <recommendedName>
        <fullName evidence="4">Integral membrane protein</fullName>
    </recommendedName>
</protein>
<dbReference type="RefSeq" id="WP_285343840.1">
    <property type="nucleotide sequence ID" value="NZ_JASITI010000026.1"/>
</dbReference>
<organism evidence="2 3">
    <name type="scientific">Streptomyces katrae</name>
    <dbReference type="NCBI Taxonomy" id="68223"/>
    <lineage>
        <taxon>Bacteria</taxon>
        <taxon>Bacillati</taxon>
        <taxon>Actinomycetota</taxon>
        <taxon>Actinomycetes</taxon>
        <taxon>Kitasatosporales</taxon>
        <taxon>Streptomycetaceae</taxon>
        <taxon>Streptomyces</taxon>
    </lineage>
</organism>
<keyword evidence="1" id="KW-1133">Transmembrane helix</keyword>
<proteinExistence type="predicted"/>
<evidence type="ECO:0000256" key="1">
    <source>
        <dbReference type="SAM" id="Phobius"/>
    </source>
</evidence>
<name>A0ABT7GZ59_9ACTN</name>